<dbReference type="Gene3D" id="1.10.510.10">
    <property type="entry name" value="Transferase(Phosphotransferase) domain 1"/>
    <property type="match status" value="1"/>
</dbReference>
<dbReference type="EMBL" id="SJJZ01000005">
    <property type="protein sequence ID" value="TCC02495.1"/>
    <property type="molecule type" value="Genomic_DNA"/>
</dbReference>
<dbReference type="InterPro" id="IPR011009">
    <property type="entry name" value="Kinase-like_dom_sf"/>
</dbReference>
<organism evidence="2 3">
    <name type="scientific">Kribbella soli</name>
    <dbReference type="NCBI Taxonomy" id="1124743"/>
    <lineage>
        <taxon>Bacteria</taxon>
        <taxon>Bacillati</taxon>
        <taxon>Actinomycetota</taxon>
        <taxon>Actinomycetes</taxon>
        <taxon>Propionibacteriales</taxon>
        <taxon>Kribbellaceae</taxon>
        <taxon>Kribbella</taxon>
    </lineage>
</organism>
<dbReference type="Gene3D" id="1.20.58.840">
    <property type="match status" value="1"/>
</dbReference>
<keyword evidence="3" id="KW-1185">Reference proteome</keyword>
<dbReference type="InterPro" id="IPR002575">
    <property type="entry name" value="Aminoglycoside_PTrfase"/>
</dbReference>
<dbReference type="OrthoDB" id="115252at2"/>
<dbReference type="Gene3D" id="3.30.200.20">
    <property type="entry name" value="Phosphorylase Kinase, domain 1"/>
    <property type="match status" value="1"/>
</dbReference>
<gene>
    <name evidence="2" type="ORF">E0H45_36205</name>
</gene>
<sequence>MRDEPTEIPRDLVAGILNEQWGFQAAEVTYAPVGFGSYHWIASEAGEPRWFVTADRVGSTGGPVIEAAMQTTKELADRGYEFVVSPLPDRSGRLVREVLPGWTLVVLPYLGGWSTEDGGWDNPAERAQIARILGRLHTASVPEALQRWDFAIPARDTLFADLDRPWSTGPYAELTRLRLVGALDHVHGELARYDALVCEIEASDDPWVVTHGEPHSANVLRTAHGRMRLVDWETVRLAPRERDLKAVLGGPTDVLAAYQAEAGPVSPRAAALELFDVWWVLSEIASYVQLFREPHADSEDSKLSWQELTEYLPG</sequence>
<name>A0A4R0GWS2_9ACTN</name>
<accession>A0A4R0GWS2</accession>
<evidence type="ECO:0000259" key="1">
    <source>
        <dbReference type="Pfam" id="PF01636"/>
    </source>
</evidence>
<evidence type="ECO:0000313" key="3">
    <source>
        <dbReference type="Proteomes" id="UP000292346"/>
    </source>
</evidence>
<dbReference type="Proteomes" id="UP000292346">
    <property type="component" value="Unassembled WGS sequence"/>
</dbReference>
<proteinExistence type="predicted"/>
<dbReference type="Pfam" id="PF01636">
    <property type="entry name" value="APH"/>
    <property type="match status" value="1"/>
</dbReference>
<protein>
    <recommendedName>
        <fullName evidence="1">Aminoglycoside phosphotransferase domain-containing protein</fullName>
    </recommendedName>
</protein>
<dbReference type="RefSeq" id="WP_131346234.1">
    <property type="nucleotide sequence ID" value="NZ_SJJZ01000005.1"/>
</dbReference>
<dbReference type="AlphaFoldDB" id="A0A4R0GWS2"/>
<evidence type="ECO:0000313" key="2">
    <source>
        <dbReference type="EMBL" id="TCC02495.1"/>
    </source>
</evidence>
<comment type="caution">
    <text evidence="2">The sequence shown here is derived from an EMBL/GenBank/DDBJ whole genome shotgun (WGS) entry which is preliminary data.</text>
</comment>
<feature type="domain" description="Aminoglycoside phosphotransferase" evidence="1">
    <location>
        <begin position="101"/>
        <end position="263"/>
    </location>
</feature>
<dbReference type="SUPFAM" id="SSF56112">
    <property type="entry name" value="Protein kinase-like (PK-like)"/>
    <property type="match status" value="1"/>
</dbReference>
<reference evidence="2 3" key="1">
    <citation type="submission" date="2019-02" db="EMBL/GenBank/DDBJ databases">
        <title>Kribbella capetownensis sp. nov. and Kribbella speibonae sp. nov., isolated from soil.</title>
        <authorList>
            <person name="Curtis S.M."/>
            <person name="Norton I."/>
            <person name="Everest G.J."/>
            <person name="Meyers P.R."/>
        </authorList>
    </citation>
    <scope>NUCLEOTIDE SEQUENCE [LARGE SCALE GENOMIC DNA]</scope>
    <source>
        <strain evidence="2 3">KCTC 29219</strain>
    </source>
</reference>